<evidence type="ECO:0000313" key="8">
    <source>
        <dbReference type="EMBL" id="MCF7560708.1"/>
    </source>
</evidence>
<keyword evidence="3 5" id="KW-1133">Transmembrane helix</keyword>
<reference evidence="8 9" key="1">
    <citation type="submission" date="2022-01" db="EMBL/GenBank/DDBJ databases">
        <title>Draft genome sequence of Sabulilitoribacter multivorans KCTC 32326.</title>
        <authorList>
            <person name="Oh J.-S."/>
        </authorList>
    </citation>
    <scope>NUCLEOTIDE SEQUENCE [LARGE SCALE GENOMIC DNA]</scope>
    <source>
        <strain evidence="8 9">M-M16</strain>
    </source>
</reference>
<organism evidence="8 9">
    <name type="scientific">Flaviramulus multivorans</name>
    <dbReference type="NCBI Taxonomy" id="1304750"/>
    <lineage>
        <taxon>Bacteria</taxon>
        <taxon>Pseudomonadati</taxon>
        <taxon>Bacteroidota</taxon>
        <taxon>Flavobacteriia</taxon>
        <taxon>Flavobacteriales</taxon>
        <taxon>Flavobacteriaceae</taxon>
        <taxon>Flaviramulus</taxon>
    </lineage>
</organism>
<evidence type="ECO:0000259" key="6">
    <source>
        <dbReference type="Pfam" id="PF00324"/>
    </source>
</evidence>
<comment type="caution">
    <text evidence="8">The sequence shown here is derived from an EMBL/GenBank/DDBJ whole genome shotgun (WGS) entry which is preliminary data.</text>
</comment>
<dbReference type="Pfam" id="PF21554">
    <property type="entry name" value="CCC_C_2nd_pro"/>
    <property type="match status" value="1"/>
</dbReference>
<dbReference type="InterPro" id="IPR004841">
    <property type="entry name" value="AA-permease/SLC12A_dom"/>
</dbReference>
<gene>
    <name evidence="8" type="ORF">L3X39_08660</name>
</gene>
<feature type="domain" description="Prokaryotic cation-chloride cotransporter second C-terminal subdomain" evidence="7">
    <location>
        <begin position="615"/>
        <end position="733"/>
    </location>
</feature>
<feature type="transmembrane region" description="Helical" evidence="5">
    <location>
        <begin position="387"/>
        <end position="405"/>
    </location>
</feature>
<keyword evidence="2 5" id="KW-0812">Transmembrane</keyword>
<dbReference type="Pfam" id="PF00324">
    <property type="entry name" value="AA_permease"/>
    <property type="match status" value="1"/>
</dbReference>
<dbReference type="Proteomes" id="UP001200022">
    <property type="component" value="Unassembled WGS sequence"/>
</dbReference>
<dbReference type="InterPro" id="IPR048752">
    <property type="entry name" value="CCC_C_2nd_subdom"/>
</dbReference>
<evidence type="ECO:0000256" key="3">
    <source>
        <dbReference type="ARBA" id="ARBA00022989"/>
    </source>
</evidence>
<dbReference type="Gene3D" id="1.20.1740.10">
    <property type="entry name" value="Amino acid/polyamine transporter I"/>
    <property type="match status" value="1"/>
</dbReference>
<evidence type="ECO:0000313" key="9">
    <source>
        <dbReference type="Proteomes" id="UP001200022"/>
    </source>
</evidence>
<name>A0ABS9IJD4_9FLAO</name>
<feature type="transmembrane region" description="Helical" evidence="5">
    <location>
        <begin position="411"/>
        <end position="428"/>
    </location>
</feature>
<evidence type="ECO:0000259" key="7">
    <source>
        <dbReference type="Pfam" id="PF21554"/>
    </source>
</evidence>
<feature type="transmembrane region" description="Helical" evidence="5">
    <location>
        <begin position="48"/>
        <end position="73"/>
    </location>
</feature>
<feature type="transmembrane region" description="Helical" evidence="5">
    <location>
        <begin position="234"/>
        <end position="259"/>
    </location>
</feature>
<feature type="transmembrane region" description="Helical" evidence="5">
    <location>
        <begin position="162"/>
        <end position="180"/>
    </location>
</feature>
<dbReference type="EMBL" id="JAKKDV010000003">
    <property type="protein sequence ID" value="MCF7560708.1"/>
    <property type="molecule type" value="Genomic_DNA"/>
</dbReference>
<feature type="transmembrane region" description="Helical" evidence="5">
    <location>
        <begin position="200"/>
        <end position="222"/>
    </location>
</feature>
<feature type="transmembrane region" description="Helical" evidence="5">
    <location>
        <begin position="332"/>
        <end position="350"/>
    </location>
</feature>
<feature type="transmembrane region" description="Helical" evidence="5">
    <location>
        <begin position="356"/>
        <end position="375"/>
    </location>
</feature>
<evidence type="ECO:0000256" key="4">
    <source>
        <dbReference type="ARBA" id="ARBA00023136"/>
    </source>
</evidence>
<keyword evidence="9" id="KW-1185">Reference proteome</keyword>
<keyword evidence="4 5" id="KW-0472">Membrane</keyword>
<accession>A0ABS9IJD4</accession>
<feature type="transmembrane region" description="Helical" evidence="5">
    <location>
        <begin position="128"/>
        <end position="150"/>
    </location>
</feature>
<comment type="subcellular location">
    <subcellularLocation>
        <location evidence="1">Membrane</location>
        <topology evidence="1">Multi-pass membrane protein</topology>
    </subcellularLocation>
</comment>
<feature type="transmembrane region" description="Helical" evidence="5">
    <location>
        <begin position="279"/>
        <end position="303"/>
    </location>
</feature>
<dbReference type="PANTHER" id="PTHR11827:SF72">
    <property type="entry name" value="GH08340P"/>
    <property type="match status" value="1"/>
</dbReference>
<dbReference type="PANTHER" id="PTHR11827">
    <property type="entry name" value="SOLUTE CARRIER FAMILY 12, CATION COTRANSPORTERS"/>
    <property type="match status" value="1"/>
</dbReference>
<evidence type="ECO:0000256" key="1">
    <source>
        <dbReference type="ARBA" id="ARBA00004141"/>
    </source>
</evidence>
<feature type="domain" description="Amino acid permease/ SLC12A" evidence="6">
    <location>
        <begin position="19"/>
        <end position="467"/>
    </location>
</feature>
<dbReference type="InterPro" id="IPR004842">
    <property type="entry name" value="SLC12A_fam"/>
</dbReference>
<evidence type="ECO:0000256" key="5">
    <source>
        <dbReference type="SAM" id="Phobius"/>
    </source>
</evidence>
<protein>
    <recommendedName>
        <fullName evidence="10">Amino acid transporter</fullName>
    </recommendedName>
</protein>
<dbReference type="RefSeq" id="WP_237231389.1">
    <property type="nucleotide sequence ID" value="NZ_JAKKDV010000003.1"/>
</dbReference>
<feature type="transmembrane region" description="Helical" evidence="5">
    <location>
        <begin position="94"/>
        <end position="116"/>
    </location>
</feature>
<feature type="transmembrane region" description="Helical" evidence="5">
    <location>
        <begin position="12"/>
        <end position="36"/>
    </location>
</feature>
<proteinExistence type="predicted"/>
<evidence type="ECO:0000256" key="2">
    <source>
        <dbReference type="ARBA" id="ARBA00022692"/>
    </source>
</evidence>
<sequence length="747" mass="82046">MGKVNVNRKPHKFGTFLGVYTPSILTILGLIMYLRFGWVVGNVGFTKTVIIVLMASSITFITGLSASAIATNIKVGVGGEYFMISRSLGLEPGGAIGIPLYLCRTLSVTFYCYGLSEAILVLWPESRGILPSYALQVLTIGFIVLVTALSGKSAKLVLKSQIPIMIIVGASILALIIGVLSQDIHAPITEASYQTAPEGFWYVFAVFFPAVTGFTAGIGLSGDLKNPQKSIPKGTLGAVVSGAIIYLIIPLLLAITGALTIEQLADPEAGVTIWTRLAIFGPWIVYPAVWGAVLSSAFGSILGGPRILQALSMDGIVPKFLSKLSKSGQPTIATWISGIIAIAAVFLGGLNTIAQYVSVLFLTLYVAVNVSAATEQLIKEPSYRPKIHVHWMISLLGAIAAMVVMWLINPLAFLFALGLEALIFIYLISKKLEQQWGDASTGIWMHLSRYALLRLNTKKIHSRNWRPIVILFIRDIKEHIQLVKFTEMLGQNSGLLTISKLVTINDTSEVERRNEFAFEMQKDLAKQGLQALTEVNVVEDFKRGMLEIAASHGVAGIKTNTVVFGWSSSKDGKAQELQIINALSLTGKNILMAHFNKPFSVRIKKRIDIWWRGKDNNADLMLLLSYLIKLNSKWKKAEINIFSIVDSEEEKHRMDQYIQFSTREARIDAEIHILINNNKDVVDLLIENSSRADLVFSGLARGNANLDKRIEIIERITSKLKAVIFVQNNGMENEIPIIFNASKGDVI</sequence>
<evidence type="ECO:0008006" key="10">
    <source>
        <dbReference type="Google" id="ProtNLM"/>
    </source>
</evidence>